<organism evidence="2 3">
    <name type="scientific">Agaricus bisporus var. burnettii</name>
    <dbReference type="NCBI Taxonomy" id="192524"/>
    <lineage>
        <taxon>Eukaryota</taxon>
        <taxon>Fungi</taxon>
        <taxon>Dikarya</taxon>
        <taxon>Basidiomycota</taxon>
        <taxon>Agaricomycotina</taxon>
        <taxon>Agaricomycetes</taxon>
        <taxon>Agaricomycetidae</taxon>
        <taxon>Agaricales</taxon>
        <taxon>Agaricineae</taxon>
        <taxon>Agaricaceae</taxon>
        <taxon>Agaricus</taxon>
    </lineage>
</organism>
<feature type="compositionally biased region" description="Low complexity" evidence="1">
    <location>
        <begin position="129"/>
        <end position="153"/>
    </location>
</feature>
<evidence type="ECO:0000313" key="2">
    <source>
        <dbReference type="EMBL" id="KAF7762603.1"/>
    </source>
</evidence>
<proteinExistence type="predicted"/>
<accession>A0A8H7C5V7</accession>
<name>A0A8H7C5V7_AGABI</name>
<gene>
    <name evidence="2" type="ORF">Agabi119p4_9196</name>
</gene>
<feature type="region of interest" description="Disordered" evidence="1">
    <location>
        <begin position="114"/>
        <end position="155"/>
    </location>
</feature>
<feature type="compositionally biased region" description="Polar residues" evidence="1">
    <location>
        <begin position="116"/>
        <end position="128"/>
    </location>
</feature>
<evidence type="ECO:0000256" key="1">
    <source>
        <dbReference type="SAM" id="MobiDB-lite"/>
    </source>
</evidence>
<sequence>MDPFYNESPTNYRGRGYANPYYQPLNRRGGRSRPPRAPGRAIGQTMGAGRGAIMAAMTQLTTDRTRHRLIEAGMDQRTINFLNENDPANILVINGLLDIIERNKNSPRSESCIEAHTNSRGTTPPIDNSTTRTATPISRTTSSPLPSRSTSNSAMLPPQPAFAKPRTNQFHPYTQQPIVKYDRLTMIEPIGERAKESPIRLDTTFPRPYDKNDNNNPEYCRETGRVPDLWGIKEVNGVMERDNNMRGMLSYALYYTEHNNTVYAGWTGLMASKNDFHSENPFRHDPHHAVYHAAKRGLPMTPNEVRNLITLVRDPQGVPSYRFEAHLILSEFQAITTRVPASQLDRAMRWLADASNFDTNRDRPHTPVEDIPTEGPMRDLASIQDEVGEIYMPRPEAIDTMSIDKYAELILYRHFPGLVNYIHGIAMDHMRRVNSSGDTRPQFVRCFAMLAALPGRYQEYINEHNEANPNNPFREQTGPIFTLYRVFIDRDHDDFIDIKVVATTLIDNKIPPSWVDHSYPFGLRVLDQLVKTSQMPHATLVSIDNDRQRRLRTIGVPPAIVAWDGWRPPSPEDHLRLSVAFERVYMTSGNYPTSSVEWVKVGDDVNYPHLRHRALLDTLGYEGDDKRFTEVINPPDHRTQTDRRDLAHDETTHTGENTRTFDPSRPRGRSASPIVRTHSNRRQ</sequence>
<dbReference type="AlphaFoldDB" id="A0A8H7C5V7"/>
<dbReference type="EMBL" id="JABXXO010000012">
    <property type="protein sequence ID" value="KAF7762603.1"/>
    <property type="molecule type" value="Genomic_DNA"/>
</dbReference>
<evidence type="ECO:0000313" key="3">
    <source>
        <dbReference type="Proteomes" id="UP000629468"/>
    </source>
</evidence>
<feature type="region of interest" description="Disordered" evidence="1">
    <location>
        <begin position="627"/>
        <end position="683"/>
    </location>
</feature>
<dbReference type="Proteomes" id="UP000629468">
    <property type="component" value="Unassembled WGS sequence"/>
</dbReference>
<reference evidence="2 3" key="1">
    <citation type="journal article" name="Sci. Rep.">
        <title>Telomere-to-telomere assembled and centromere annotated genomes of the two main subspecies of the button mushroom Agaricus bisporus reveal especially polymorphic chromosome ends.</title>
        <authorList>
            <person name="Sonnenberg A.S.M."/>
            <person name="Sedaghat-Telgerd N."/>
            <person name="Lavrijssen B."/>
            <person name="Ohm R.A."/>
            <person name="Hendrickx P.M."/>
            <person name="Scholtmeijer K."/>
            <person name="Baars J.J.P."/>
            <person name="van Peer A."/>
        </authorList>
    </citation>
    <scope>NUCLEOTIDE SEQUENCE [LARGE SCALE GENOMIC DNA]</scope>
    <source>
        <strain evidence="2 3">H119_p4</strain>
    </source>
</reference>
<feature type="compositionally biased region" description="Basic and acidic residues" evidence="1">
    <location>
        <begin position="627"/>
        <end position="653"/>
    </location>
</feature>
<protein>
    <submittedName>
        <fullName evidence="2">Uncharacterized protein</fullName>
    </submittedName>
</protein>
<feature type="region of interest" description="Disordered" evidence="1">
    <location>
        <begin position="1"/>
        <end position="39"/>
    </location>
</feature>
<comment type="caution">
    <text evidence="2">The sequence shown here is derived from an EMBL/GenBank/DDBJ whole genome shotgun (WGS) entry which is preliminary data.</text>
</comment>